<dbReference type="Pfam" id="PF13296">
    <property type="entry name" value="T6SS_Vgr"/>
    <property type="match status" value="1"/>
</dbReference>
<dbReference type="Proteomes" id="UP000594943">
    <property type="component" value="Chromosome 1"/>
</dbReference>
<evidence type="ECO:0000259" key="4">
    <source>
        <dbReference type="Pfam" id="PF10106"/>
    </source>
</evidence>
<evidence type="ECO:0000256" key="2">
    <source>
        <dbReference type="SAM" id="MobiDB-lite"/>
    </source>
</evidence>
<organism evidence="6 7">
    <name type="scientific">Burkholderia humptydooensis</name>
    <dbReference type="NCBI Taxonomy" id="430531"/>
    <lineage>
        <taxon>Bacteria</taxon>
        <taxon>Pseudomonadati</taxon>
        <taxon>Pseudomonadota</taxon>
        <taxon>Betaproteobacteria</taxon>
        <taxon>Burkholderiales</taxon>
        <taxon>Burkholderiaceae</taxon>
        <taxon>Burkholderia</taxon>
        <taxon>pseudomallei group</taxon>
    </lineage>
</organism>
<dbReference type="InterPro" id="IPR018769">
    <property type="entry name" value="VgrG2_DUF2345"/>
</dbReference>
<name>A0A7U4P423_9BURK</name>
<dbReference type="InterPro" id="IPR006531">
    <property type="entry name" value="Gp5/Vgr_OB"/>
</dbReference>
<dbReference type="SUPFAM" id="SSF69255">
    <property type="entry name" value="gp5 N-terminal domain-like"/>
    <property type="match status" value="1"/>
</dbReference>
<dbReference type="InterPro" id="IPR037026">
    <property type="entry name" value="Vgr_OB-fold_dom_sf"/>
</dbReference>
<dbReference type="AlphaFoldDB" id="A0A7U4P423"/>
<dbReference type="Gene3D" id="2.30.110.50">
    <property type="match status" value="1"/>
</dbReference>
<dbReference type="KEGG" id="bhg:I6G56_11345"/>
<reference evidence="6 7" key="1">
    <citation type="submission" date="2020-12" db="EMBL/GenBank/DDBJ databases">
        <title>FDA dAtabase for Regulatory Grade micrObial Sequences (FDA-ARGOS): Supporting development and validation of Infectious Disease Dx tests.</title>
        <authorList>
            <person name="Nelson B."/>
            <person name="Plummer A."/>
            <person name="Tallon L."/>
            <person name="Sadzewicz L."/>
            <person name="Zhao X."/>
            <person name="Boylan J."/>
            <person name="Ott S."/>
            <person name="Bowen H."/>
            <person name="Vavikolanu K."/>
            <person name="Mehta A."/>
            <person name="Aluvathingal J."/>
            <person name="Nadendla S."/>
            <person name="Myers T."/>
            <person name="Yan Y."/>
            <person name="Sichtig H."/>
        </authorList>
    </citation>
    <scope>NUCLEOTIDE SEQUENCE [LARGE SCALE GENOMIC DNA]</scope>
    <source>
        <strain evidence="6 7">FDAARGOS_899</strain>
    </source>
</reference>
<dbReference type="SUPFAM" id="SSF69349">
    <property type="entry name" value="Phage fibre proteins"/>
    <property type="match status" value="1"/>
</dbReference>
<gene>
    <name evidence="6" type="ORF">I6G56_11345</name>
</gene>
<dbReference type="Pfam" id="PF04717">
    <property type="entry name" value="Phage_base_V"/>
    <property type="match status" value="1"/>
</dbReference>
<dbReference type="InterPro" id="IPR028244">
    <property type="entry name" value="T6SS_Rhs_Vgr_dom"/>
</dbReference>
<dbReference type="Gene3D" id="4.10.220.110">
    <property type="match status" value="1"/>
</dbReference>
<accession>A0A7T2TY88</accession>
<dbReference type="Gene3D" id="3.55.50.10">
    <property type="entry name" value="Baseplate protein-like domains"/>
    <property type="match status" value="1"/>
</dbReference>
<dbReference type="EMBL" id="CP065686">
    <property type="protein sequence ID" value="QPS42232.1"/>
    <property type="molecule type" value="Genomic_DNA"/>
</dbReference>
<feature type="compositionally biased region" description="Gly residues" evidence="2">
    <location>
        <begin position="688"/>
        <end position="699"/>
    </location>
</feature>
<dbReference type="NCBIfam" id="TIGR03361">
    <property type="entry name" value="VI_Rhs_Vgr"/>
    <property type="match status" value="1"/>
</dbReference>
<dbReference type="Gene3D" id="2.40.50.230">
    <property type="entry name" value="Gp5 N-terminal domain"/>
    <property type="match status" value="1"/>
</dbReference>
<evidence type="ECO:0000313" key="6">
    <source>
        <dbReference type="EMBL" id="QPS42232.1"/>
    </source>
</evidence>
<dbReference type="NCBIfam" id="TIGR01646">
    <property type="entry name" value="vgr_GE"/>
    <property type="match status" value="1"/>
</dbReference>
<dbReference type="Pfam" id="PF10106">
    <property type="entry name" value="DUF2345"/>
    <property type="match status" value="1"/>
</dbReference>
<dbReference type="SUPFAM" id="SSF69279">
    <property type="entry name" value="Phage tail proteins"/>
    <property type="match status" value="2"/>
</dbReference>
<protein>
    <submittedName>
        <fullName evidence="6">Type VI secretion system tip protein VgrG</fullName>
    </submittedName>
</protein>
<dbReference type="InterPro" id="IPR006533">
    <property type="entry name" value="T6SS_Vgr_RhsGE"/>
</dbReference>
<evidence type="ECO:0000259" key="5">
    <source>
        <dbReference type="Pfam" id="PF13296"/>
    </source>
</evidence>
<comment type="similarity">
    <text evidence="1">Belongs to the VgrG protein family.</text>
</comment>
<evidence type="ECO:0000256" key="1">
    <source>
        <dbReference type="ARBA" id="ARBA00005558"/>
    </source>
</evidence>
<evidence type="ECO:0000313" key="7">
    <source>
        <dbReference type="Proteomes" id="UP000594943"/>
    </source>
</evidence>
<proteinExistence type="inferred from homology"/>
<dbReference type="RefSeq" id="WP_045554840.1">
    <property type="nucleotide sequence ID" value="NZ_CP013380.1"/>
</dbReference>
<evidence type="ECO:0000259" key="3">
    <source>
        <dbReference type="Pfam" id="PF04717"/>
    </source>
</evidence>
<dbReference type="InterPro" id="IPR017847">
    <property type="entry name" value="T6SS_RhsGE_Vgr_subset"/>
</dbReference>
<accession>A0A7U4P423</accession>
<feature type="region of interest" description="Disordered" evidence="2">
    <location>
        <begin position="676"/>
        <end position="699"/>
    </location>
</feature>
<dbReference type="Pfam" id="PF05954">
    <property type="entry name" value="Phage_GPD"/>
    <property type="match status" value="1"/>
</dbReference>
<feature type="domain" description="DUF2345" evidence="4">
    <location>
        <begin position="697"/>
        <end position="844"/>
    </location>
</feature>
<feature type="domain" description="Gp5/Type VI secretion system Vgr protein OB-fold" evidence="3">
    <location>
        <begin position="461"/>
        <end position="525"/>
    </location>
</feature>
<sequence>MTLGPRGPQEAAFAPIFEAIHRGLLQRERLLKLDTPLGANTLIPLRAVGDARLGRDYTWTIDAATTRDDLNPDALIAQPVTLWLQQPRGVLDLNADYRPIHGYVHTVRRLGADGGLTSWQIGFSSALHFLRHRRDEHFWLDRDAQDILSDVFNRYPPLQGAFRFALSGALAKRSYCRQSETDWHFVNRLMEDEGLYGYWTHDGREQKTMLRIVDRVEALPDAKPLDFYRGNAGDEFDGFTQWATLRQLNSVHVASRSGDYQRPATPFEVRQSVQTTRYVEQTNWRTQEQKAIPYPPLEDYSAGAYRYPDSDRGIAWARIRAEEYESRSRRYAGVGGSRWVDVGGRFVLSDHPAHAEADPKEREFVAVAARWTIENNVPIARSGLHFPYSLQADIERARSGYGPAFAVAPHPQDGAMGLYVIEVDAQRTDIEYRSPFEHRKPAMSVEMATVVTPNGEEVWTDPLNRVRARFHWDRQSPPDAFETSPPLLVAQSDTGQQYGGVHVPRRGETVYVDFVGGDCDRPYIVSRAPGGATPPMWHSDGLLSGFQSREYGGGGGYSEMQLDDATGQVRARLLSKTRGDYSHLTLGYGIVQRGNTRGRYLGSGFTLHADQYGAVRANRGLYIGTHSTRHDAEQLEVDAARDQLKDAAEVLAQQSSLSEQHRAESLKAGHDALTELTDATRQPVEPGLSGGRTSGGGTGSANGFKVPAMLLGSAGGMGLTTFQSLHASADRHVNVVAGQSAFVATGKSFVASAGEKVSVFAQDGIKLFAKDAIQIESHRETLDLIGQKTVRIVSATERIEIAADKEILITSGQAYIRLKDGDIQIHAPGRIDIKGSMHNFSGPASMPYPMPTQPDAVCVPCMMKRAAGRSAFVSTGG</sequence>
<feature type="domain" description="Putative type VI secretion system Rhs element associated Vgr" evidence="5">
    <location>
        <begin position="552"/>
        <end position="653"/>
    </location>
</feature>